<feature type="chain" id="PRO_5020882650" description="Lipoprotein" evidence="6">
    <location>
        <begin position="25"/>
        <end position="256"/>
    </location>
</feature>
<dbReference type="AlphaFoldDB" id="A0A4R0XKA6"/>
<dbReference type="GO" id="GO:0005886">
    <property type="term" value="C:plasma membrane"/>
    <property type="evidence" value="ECO:0007669"/>
    <property type="project" value="UniProtKB-SubCell"/>
</dbReference>
<protein>
    <recommendedName>
        <fullName evidence="9">Lipoprotein</fullName>
    </recommendedName>
</protein>
<keyword evidence="8" id="KW-1185">Reference proteome</keyword>
<dbReference type="NCBIfam" id="NF033817">
    <property type="entry name" value="Mplas_variab_LP"/>
    <property type="match status" value="1"/>
</dbReference>
<keyword evidence="2 6" id="KW-0732">Signal</keyword>
<feature type="signal peptide" evidence="6">
    <location>
        <begin position="1"/>
        <end position="24"/>
    </location>
</feature>
<comment type="caution">
    <text evidence="7">The sequence shown here is derived from an EMBL/GenBank/DDBJ whole genome shotgun (WGS) entry which is preliminary data.</text>
</comment>
<evidence type="ECO:0008006" key="9">
    <source>
        <dbReference type="Google" id="ProtNLM"/>
    </source>
</evidence>
<sequence>MKKITRKISLGILTTALVSMPLIAISCGKEHTLEKVSDKRKEFETEFEESIKRNKTIHLKIDEKQFNGKVKTNEELICHILIPEYFTKKHTFVNRIIKNKDVLPKLVQYNEWSRVKNEEFMKANNGSSPKPFILTTQKNIAQAAKLLEGLFSELLSIKEVTIEGNDKKIKTYKIEDEMMKYVQDILLSTWEVFKIVTSNEVENMIKDVDLSNEDSVTDFYHKLIKKPLIKEVMKIIKKRTFLLMKIHTSLNSMVHL</sequence>
<evidence type="ECO:0000313" key="8">
    <source>
        <dbReference type="Proteomes" id="UP000291072"/>
    </source>
</evidence>
<gene>
    <name evidence="7" type="ORF">C4B25_02390</name>
</gene>
<evidence type="ECO:0000256" key="6">
    <source>
        <dbReference type="SAM" id="SignalP"/>
    </source>
</evidence>
<comment type="subcellular location">
    <subcellularLocation>
        <location evidence="1">Cell membrane</location>
        <topology evidence="1">Lipid-anchor</topology>
    </subcellularLocation>
</comment>
<evidence type="ECO:0000313" key="7">
    <source>
        <dbReference type="EMBL" id="TCG11073.1"/>
    </source>
</evidence>
<keyword evidence="4" id="KW-0564">Palmitate</keyword>
<dbReference type="PROSITE" id="PS51257">
    <property type="entry name" value="PROKAR_LIPOPROTEIN"/>
    <property type="match status" value="1"/>
</dbReference>
<proteinExistence type="predicted"/>
<evidence type="ECO:0000256" key="5">
    <source>
        <dbReference type="ARBA" id="ARBA00023288"/>
    </source>
</evidence>
<dbReference type="InterPro" id="IPR049890">
    <property type="entry name" value="VlpA-F-like_signal"/>
</dbReference>
<dbReference type="Proteomes" id="UP000291072">
    <property type="component" value="Unassembled WGS sequence"/>
</dbReference>
<reference evidence="7 8" key="1">
    <citation type="submission" date="2018-02" db="EMBL/GenBank/DDBJ databases">
        <title>Mycoplasma marinum and Mycoplasma todarodis sp. nov., moderately halophilic and psychrotolerant mycoplasmas isolated from cephalopods.</title>
        <authorList>
            <person name="Viver T."/>
        </authorList>
    </citation>
    <scope>NUCLEOTIDE SEQUENCE [LARGE SCALE GENOMIC DNA]</scope>
    <source>
        <strain evidence="7 8">5H</strain>
    </source>
</reference>
<evidence type="ECO:0000256" key="1">
    <source>
        <dbReference type="ARBA" id="ARBA00004193"/>
    </source>
</evidence>
<keyword evidence="3" id="KW-0677">Repeat</keyword>
<dbReference type="RefSeq" id="WP_131613463.1">
    <property type="nucleotide sequence ID" value="NZ_PSZP01000014.1"/>
</dbReference>
<accession>A0A4R0XKA6</accession>
<name>A0A4R0XKA6_9MOLU</name>
<organism evidence="7 8">
    <name type="scientific">Mycoplasma todarodis</name>
    <dbReference type="NCBI Taxonomy" id="1937191"/>
    <lineage>
        <taxon>Bacteria</taxon>
        <taxon>Bacillati</taxon>
        <taxon>Mycoplasmatota</taxon>
        <taxon>Mollicutes</taxon>
        <taxon>Mycoplasmataceae</taxon>
        <taxon>Mycoplasma</taxon>
    </lineage>
</organism>
<keyword evidence="5" id="KW-0449">Lipoprotein</keyword>
<evidence type="ECO:0000256" key="4">
    <source>
        <dbReference type="ARBA" id="ARBA00023139"/>
    </source>
</evidence>
<evidence type="ECO:0000256" key="2">
    <source>
        <dbReference type="ARBA" id="ARBA00022729"/>
    </source>
</evidence>
<evidence type="ECO:0000256" key="3">
    <source>
        <dbReference type="ARBA" id="ARBA00022737"/>
    </source>
</evidence>
<dbReference type="EMBL" id="PSZP01000014">
    <property type="protein sequence ID" value="TCG11073.1"/>
    <property type="molecule type" value="Genomic_DNA"/>
</dbReference>